<accession>A0A5B0HLR5</accession>
<protein>
    <submittedName>
        <fullName evidence="1">Uncharacterized protein</fullName>
    </submittedName>
</protein>
<dbReference type="AlphaFoldDB" id="A0A5B0HLR5"/>
<evidence type="ECO:0000313" key="2">
    <source>
        <dbReference type="Proteomes" id="UP000325273"/>
    </source>
</evidence>
<evidence type="ECO:0000313" key="1">
    <source>
        <dbReference type="EMBL" id="KAA1016216.1"/>
    </source>
</evidence>
<dbReference type="InterPro" id="IPR036249">
    <property type="entry name" value="Thioredoxin-like_sf"/>
</dbReference>
<sequence>MNSFNSAAQICLTHGVSRPAAMISATRVMAGLDAAEALDVLQSGDYSDEFRAEERRYQAMGIQPEPEIVFNHRIL</sequence>
<name>A0A5B0HLR5_9BURK</name>
<dbReference type="Proteomes" id="UP000325273">
    <property type="component" value="Unassembled WGS sequence"/>
</dbReference>
<reference evidence="1 2" key="1">
    <citation type="submission" date="2019-08" db="EMBL/GenBank/DDBJ databases">
        <title>Paraburkholderia sp. DCY113.</title>
        <authorList>
            <person name="Kang J."/>
        </authorList>
    </citation>
    <scope>NUCLEOTIDE SEQUENCE [LARGE SCALE GENOMIC DNA]</scope>
    <source>
        <strain evidence="1 2">DCY113</strain>
    </source>
</reference>
<gene>
    <name evidence="1" type="ORF">FVF58_02490</name>
</gene>
<dbReference type="RefSeq" id="WP_149668329.1">
    <property type="nucleotide sequence ID" value="NZ_VTUZ01000001.1"/>
</dbReference>
<proteinExistence type="predicted"/>
<dbReference type="EMBL" id="VTUZ01000001">
    <property type="protein sequence ID" value="KAA1016216.1"/>
    <property type="molecule type" value="Genomic_DNA"/>
</dbReference>
<keyword evidence="2" id="KW-1185">Reference proteome</keyword>
<organism evidence="1 2">
    <name type="scientific">Paraburkholderia panacisoli</name>
    <dbReference type="NCBI Taxonomy" id="2603818"/>
    <lineage>
        <taxon>Bacteria</taxon>
        <taxon>Pseudomonadati</taxon>
        <taxon>Pseudomonadota</taxon>
        <taxon>Betaproteobacteria</taxon>
        <taxon>Burkholderiales</taxon>
        <taxon>Burkholderiaceae</taxon>
        <taxon>Paraburkholderia</taxon>
    </lineage>
</organism>
<dbReference type="Gene3D" id="3.40.30.10">
    <property type="entry name" value="Glutaredoxin"/>
    <property type="match status" value="1"/>
</dbReference>
<comment type="caution">
    <text evidence="1">The sequence shown here is derived from an EMBL/GenBank/DDBJ whole genome shotgun (WGS) entry which is preliminary data.</text>
</comment>
<dbReference type="SUPFAM" id="SSF52833">
    <property type="entry name" value="Thioredoxin-like"/>
    <property type="match status" value="1"/>
</dbReference>